<dbReference type="EMBL" id="NGNX01000011">
    <property type="protein sequence ID" value="OYR92227.1"/>
    <property type="molecule type" value="Genomic_DNA"/>
</dbReference>
<evidence type="ECO:0000313" key="6">
    <source>
        <dbReference type="Proteomes" id="UP000216316"/>
    </source>
</evidence>
<evidence type="ECO:0000313" key="5">
    <source>
        <dbReference type="Proteomes" id="UP000215828"/>
    </source>
</evidence>
<evidence type="ECO:0000259" key="2">
    <source>
        <dbReference type="Pfam" id="PF06378"/>
    </source>
</evidence>
<sequence length="286" mass="32630">MTEKVKEKKEEQKPKLSVYATLQKIDVKPYIKKKMGLDYLSWATAWGLVKSHYPDAKKEFTEYPEYIPSKGEWISTGRQVPYRLTPFGCEVEATVTINGEKTSQNLYVMDNRGNSVKAQALDMKLINKAQQRCLVKALATAGLGLEIYAGEDLPEEPQQKQTAPKPAQKPVRRQATPSKPKKMTKDQLYGYQADYNGEKKFLVTIYTECDKQKKMGLDAKKSVPIEWWHEKLKENSADGEAVRQFTEMAIEANKKKEAKAKIKQSDKIPDYAKDPEVEKLIEESIS</sequence>
<organism evidence="4 5">
    <name type="scientific">Lactobacillus taiwanensis</name>
    <dbReference type="NCBI Taxonomy" id="508451"/>
    <lineage>
        <taxon>Bacteria</taxon>
        <taxon>Bacillati</taxon>
        <taxon>Bacillota</taxon>
        <taxon>Bacilli</taxon>
        <taxon>Lactobacillales</taxon>
        <taxon>Lactobacillaceae</taxon>
        <taxon>Lactobacillus</taxon>
    </lineage>
</organism>
<keyword evidence="6" id="KW-1185">Reference proteome</keyword>
<gene>
    <name evidence="3" type="ORF">CBF53_03835</name>
    <name evidence="4" type="ORF">CBF70_04205</name>
</gene>
<dbReference type="EMBL" id="NGNV01000011">
    <property type="protein sequence ID" value="OYR88417.1"/>
    <property type="molecule type" value="Genomic_DNA"/>
</dbReference>
<evidence type="ECO:0000313" key="4">
    <source>
        <dbReference type="EMBL" id="OYR92227.1"/>
    </source>
</evidence>
<dbReference type="Proteomes" id="UP000215828">
    <property type="component" value="Unassembled WGS sequence"/>
</dbReference>
<accession>A0A256LI21</accession>
<dbReference type="InterPro" id="IPR009425">
    <property type="entry name" value="DSRM_SSAP"/>
</dbReference>
<evidence type="ECO:0000256" key="1">
    <source>
        <dbReference type="SAM" id="MobiDB-lite"/>
    </source>
</evidence>
<feature type="domain" description="SSAP RNA binding" evidence="2">
    <location>
        <begin position="18"/>
        <end position="165"/>
    </location>
</feature>
<reference evidence="5 6" key="3">
    <citation type="submission" date="2017-09" db="EMBL/GenBank/DDBJ databases">
        <title>Tripartite evolution among Lactobacillus johnsonii, Lactobacillus taiwanensis, Lactobacillus reuteri and their rodent host.</title>
        <authorList>
            <person name="Wang T."/>
            <person name="Knowles S."/>
            <person name="Cheng C."/>
        </authorList>
    </citation>
    <scope>NUCLEOTIDE SEQUENCE [LARGE SCALE GENOMIC DNA]</scope>
    <source>
        <strain evidence="4 5">609q</strain>
        <strain evidence="3 6">609u</strain>
    </source>
</reference>
<dbReference type="Proteomes" id="UP000216316">
    <property type="component" value="Unassembled WGS sequence"/>
</dbReference>
<evidence type="ECO:0000313" key="3">
    <source>
        <dbReference type="EMBL" id="OYR88417.1"/>
    </source>
</evidence>
<feature type="region of interest" description="Disordered" evidence="1">
    <location>
        <begin position="152"/>
        <end position="186"/>
    </location>
</feature>
<comment type="caution">
    <text evidence="4">The sequence shown here is derived from an EMBL/GenBank/DDBJ whole genome shotgun (WGS) entry which is preliminary data.</text>
</comment>
<name>A0A256LI21_9LACO</name>
<reference evidence="4 5" key="1">
    <citation type="submission" date="2017-04" db="EMBL/GenBank/DDBJ databases">
        <authorList>
            <person name="Afonso C.L."/>
            <person name="Miller P.J."/>
            <person name="Scott M.A."/>
            <person name="Spackman E."/>
            <person name="Goraichik I."/>
            <person name="Dimitrov K.M."/>
            <person name="Suarez D.L."/>
            <person name="Swayne D.E."/>
        </authorList>
    </citation>
    <scope>NUCLEOTIDE SEQUENCE [LARGE SCALE GENOMIC DNA]</scope>
    <source>
        <strain evidence="4 5">609q</strain>
    </source>
</reference>
<dbReference type="Pfam" id="PF06378">
    <property type="entry name" value="SSAP_Sak"/>
    <property type="match status" value="1"/>
</dbReference>
<dbReference type="AlphaFoldDB" id="A0A256LI21"/>
<reference evidence="3 6" key="2">
    <citation type="submission" date="2017-05" db="EMBL/GenBank/DDBJ databases">
        <authorList>
            <person name="Lin X.B."/>
            <person name="Stothard P."/>
            <person name="Tasseva G."/>
            <person name="Walter J."/>
        </authorList>
    </citation>
    <scope>NUCLEOTIDE SEQUENCE [LARGE SCALE GENOMIC DNA]</scope>
    <source>
        <strain evidence="3 6">609u</strain>
    </source>
</reference>
<protein>
    <recommendedName>
        <fullName evidence="2">SSAP RNA binding domain-containing protein</fullName>
    </recommendedName>
</protein>
<dbReference type="RefSeq" id="WP_094521801.1">
    <property type="nucleotide sequence ID" value="NZ_NGNV01000011.1"/>
</dbReference>
<feature type="compositionally biased region" description="Low complexity" evidence="1">
    <location>
        <begin position="159"/>
        <end position="169"/>
    </location>
</feature>
<proteinExistence type="predicted"/>